<evidence type="ECO:0000313" key="2">
    <source>
        <dbReference type="EMBL" id="ETD24708.1"/>
    </source>
</evidence>
<comment type="caution">
    <text evidence="2">The sequence shown here is derived from an EMBL/GenBank/DDBJ whole genome shotgun (WGS) entry which is preliminary data.</text>
</comment>
<evidence type="ECO:0000313" key="3">
    <source>
        <dbReference type="Proteomes" id="UP000018731"/>
    </source>
</evidence>
<gene>
    <name evidence="2" type="ORF">HMPREF2086_00040</name>
</gene>
<accession>V8CBC1</accession>
<evidence type="ECO:0008006" key="4">
    <source>
        <dbReference type="Google" id="ProtNLM"/>
    </source>
</evidence>
<dbReference type="EMBL" id="AZJI01000001">
    <property type="protein sequence ID" value="ETD24708.1"/>
    <property type="molecule type" value="Genomic_DNA"/>
</dbReference>
<keyword evidence="1" id="KW-0732">Signal</keyword>
<reference evidence="2 3" key="1">
    <citation type="journal article" date="2014" name="Genome Announc.">
        <title>Draft genome sequences of six enterohepatic helicobacter species isolated from humans and one from rhesus macaques.</title>
        <authorList>
            <person name="Shen Z."/>
            <person name="Sheh A."/>
            <person name="Young S.K."/>
            <person name="Abouelliel A."/>
            <person name="Ward D.V."/>
            <person name="Earl A.M."/>
            <person name="Fox J.G."/>
        </authorList>
    </citation>
    <scope>NUCLEOTIDE SEQUENCE [LARGE SCALE GENOMIC DNA]</scope>
    <source>
        <strain evidence="2 3">MIT 99-5501</strain>
    </source>
</reference>
<dbReference type="PROSITE" id="PS51257">
    <property type="entry name" value="PROKAR_LIPOPROTEIN"/>
    <property type="match status" value="1"/>
</dbReference>
<protein>
    <recommendedName>
        <fullName evidence="4">Lipoprotein</fullName>
    </recommendedName>
</protein>
<dbReference type="PATRIC" id="fig|1357400.3.peg.63"/>
<dbReference type="AlphaFoldDB" id="V8CBC1"/>
<feature type="signal peptide" evidence="1">
    <location>
        <begin position="1"/>
        <end position="24"/>
    </location>
</feature>
<dbReference type="HOGENOM" id="CLU_1432751_0_0_7"/>
<organism evidence="2 3">
    <name type="scientific">Helicobacter macacae MIT 99-5501</name>
    <dbReference type="NCBI Taxonomy" id="1357400"/>
    <lineage>
        <taxon>Bacteria</taxon>
        <taxon>Pseudomonadati</taxon>
        <taxon>Campylobacterota</taxon>
        <taxon>Epsilonproteobacteria</taxon>
        <taxon>Campylobacterales</taxon>
        <taxon>Helicobacteraceae</taxon>
        <taxon>Helicobacter</taxon>
    </lineage>
</organism>
<feature type="chain" id="PRO_5004767470" description="Lipoprotein" evidence="1">
    <location>
        <begin position="25"/>
        <end position="189"/>
    </location>
</feature>
<dbReference type="RefSeq" id="WP_023926710.1">
    <property type="nucleotide sequence ID" value="NZ_KI669454.1"/>
</dbReference>
<dbReference type="OrthoDB" id="5355204at2"/>
<dbReference type="STRING" id="1357400.HMPREF2086_00040"/>
<name>V8CBC1_9HELI</name>
<keyword evidence="3" id="KW-1185">Reference proteome</keyword>
<dbReference type="Proteomes" id="UP000018731">
    <property type="component" value="Unassembled WGS sequence"/>
</dbReference>
<proteinExistence type="predicted"/>
<evidence type="ECO:0000256" key="1">
    <source>
        <dbReference type="SAM" id="SignalP"/>
    </source>
</evidence>
<sequence>MKNKTTKCNKWLIGFALVASIAFSGCGNSMPKCDDKEVLDLVTQLIQKHWLQFPFLCGTAEGNHDLFDSKESSYNEELHKLGYENRRAYCEARKYDYSAFMINSADKETKKISCKAQVSTKQPHIQTLLPILNEELFRVAVFAGFMGARATNGDLGKATSLFVAEEYFIKYTAQATQDGQVYVEVLGYE</sequence>